<dbReference type="Proteomes" id="UP000565711">
    <property type="component" value="Unassembled WGS sequence"/>
</dbReference>
<dbReference type="GO" id="GO:0015627">
    <property type="term" value="C:type II protein secretion system complex"/>
    <property type="evidence" value="ECO:0007669"/>
    <property type="project" value="TreeGrafter"/>
</dbReference>
<dbReference type="InterPro" id="IPR003583">
    <property type="entry name" value="Hlx-hairpin-Hlx_DNA-bd_motif"/>
</dbReference>
<dbReference type="AlphaFoldDB" id="A0A846XUM7"/>
<keyword evidence="3" id="KW-0238">DNA-binding</keyword>
<proteinExistence type="predicted"/>
<dbReference type="EMBL" id="JAAXOP010000002">
    <property type="protein sequence ID" value="NKY49275.1"/>
    <property type="molecule type" value="Genomic_DNA"/>
</dbReference>
<accession>A0A846XUM7</accession>
<protein>
    <submittedName>
        <fullName evidence="3">ComEA family DNA-binding protein</fullName>
    </submittedName>
</protein>
<dbReference type="InterPro" id="IPR010994">
    <property type="entry name" value="RuvA_2-like"/>
</dbReference>
<feature type="compositionally biased region" description="Low complexity" evidence="1">
    <location>
        <begin position="173"/>
        <end position="186"/>
    </location>
</feature>
<name>A0A846XUM7_9NOCA</name>
<dbReference type="GO" id="GO:0003677">
    <property type="term" value="F:DNA binding"/>
    <property type="evidence" value="ECO:0007669"/>
    <property type="project" value="UniProtKB-KW"/>
</dbReference>
<dbReference type="GO" id="GO:0015628">
    <property type="term" value="P:protein secretion by the type II secretion system"/>
    <property type="evidence" value="ECO:0007669"/>
    <property type="project" value="TreeGrafter"/>
</dbReference>
<feature type="domain" description="Helix-hairpin-helix DNA-binding motif class 1" evidence="2">
    <location>
        <begin position="227"/>
        <end position="246"/>
    </location>
</feature>
<feature type="region of interest" description="Disordered" evidence="1">
    <location>
        <begin position="161"/>
        <end position="186"/>
    </location>
</feature>
<organism evidence="3 4">
    <name type="scientific">Nocardia vermiculata</name>
    <dbReference type="NCBI Taxonomy" id="257274"/>
    <lineage>
        <taxon>Bacteria</taxon>
        <taxon>Bacillati</taxon>
        <taxon>Actinomycetota</taxon>
        <taxon>Actinomycetes</taxon>
        <taxon>Mycobacteriales</taxon>
        <taxon>Nocardiaceae</taxon>
        <taxon>Nocardia</taxon>
    </lineage>
</organism>
<reference evidence="3 4" key="1">
    <citation type="submission" date="2020-04" db="EMBL/GenBank/DDBJ databases">
        <title>MicrobeNet Type strains.</title>
        <authorList>
            <person name="Nicholson A.C."/>
        </authorList>
    </citation>
    <scope>NUCLEOTIDE SEQUENCE [LARGE SCALE GENOMIC DNA]</scope>
    <source>
        <strain evidence="3 4">JCM 12354</strain>
    </source>
</reference>
<dbReference type="NCBIfam" id="TIGR00426">
    <property type="entry name" value="competence protein ComEA helix-hairpin-helix repeat region"/>
    <property type="match status" value="1"/>
</dbReference>
<evidence type="ECO:0000259" key="2">
    <source>
        <dbReference type="SMART" id="SM00278"/>
    </source>
</evidence>
<keyword evidence="4" id="KW-1185">Reference proteome</keyword>
<feature type="region of interest" description="Disordered" evidence="1">
    <location>
        <begin position="41"/>
        <end position="79"/>
    </location>
</feature>
<dbReference type="Pfam" id="PF12836">
    <property type="entry name" value="HHH_3"/>
    <property type="match status" value="1"/>
</dbReference>
<dbReference type="SUPFAM" id="SSF47781">
    <property type="entry name" value="RuvA domain 2-like"/>
    <property type="match status" value="1"/>
</dbReference>
<sequence>MVPERWRDTRLDLGRRGALVLAGVGAVAVIAAAAAAHRDDRSVSAVEPLPSPTTAAVRSPEVSPRADSPVPAAGARSSDPQAASVAANGVAELVVSVIGVVEHPGLLHLPPGSRVADAVAAAVARDGADLAGLNLAQRLADGDQIVVGFPAPASEPRLGSTVVAGAPHPPAAPGASSTPGVSGTAGAQVNLNTATAQELDGLTGVGPATAAAILEWRTQHGRFTSIDQLTDVTGIGPAKLERLRDQVTL</sequence>
<feature type="domain" description="Helix-hairpin-helix DNA-binding motif class 1" evidence="2">
    <location>
        <begin position="197"/>
        <end position="216"/>
    </location>
</feature>
<comment type="caution">
    <text evidence="3">The sequence shown here is derived from an EMBL/GenBank/DDBJ whole genome shotgun (WGS) entry which is preliminary data.</text>
</comment>
<dbReference type="InterPro" id="IPR051675">
    <property type="entry name" value="Endo/Exo/Phosphatase_dom_1"/>
</dbReference>
<dbReference type="PANTHER" id="PTHR21180:SF32">
    <property type="entry name" value="ENDONUCLEASE_EXONUCLEASE_PHOSPHATASE FAMILY DOMAIN-CONTAINING PROTEIN 1"/>
    <property type="match status" value="1"/>
</dbReference>
<evidence type="ECO:0000313" key="3">
    <source>
        <dbReference type="EMBL" id="NKY49275.1"/>
    </source>
</evidence>
<dbReference type="InterPro" id="IPR004509">
    <property type="entry name" value="Competence_ComEA_HhH"/>
</dbReference>
<dbReference type="Gene3D" id="1.10.150.320">
    <property type="entry name" value="Photosystem II 12 kDa extrinsic protein"/>
    <property type="match status" value="1"/>
</dbReference>
<dbReference type="PANTHER" id="PTHR21180">
    <property type="entry name" value="ENDONUCLEASE/EXONUCLEASE/PHOSPHATASE FAMILY DOMAIN-CONTAINING PROTEIN 1"/>
    <property type="match status" value="1"/>
</dbReference>
<dbReference type="GO" id="GO:0006281">
    <property type="term" value="P:DNA repair"/>
    <property type="evidence" value="ECO:0007669"/>
    <property type="project" value="InterPro"/>
</dbReference>
<gene>
    <name evidence="3" type="ORF">HGA08_03495</name>
</gene>
<dbReference type="SMART" id="SM00278">
    <property type="entry name" value="HhH1"/>
    <property type="match status" value="2"/>
</dbReference>
<evidence type="ECO:0000313" key="4">
    <source>
        <dbReference type="Proteomes" id="UP000565711"/>
    </source>
</evidence>
<evidence type="ECO:0000256" key="1">
    <source>
        <dbReference type="SAM" id="MobiDB-lite"/>
    </source>
</evidence>